<organism evidence="1 2">
    <name type="scientific">Gigaspora margarita</name>
    <dbReference type="NCBI Taxonomy" id="4874"/>
    <lineage>
        <taxon>Eukaryota</taxon>
        <taxon>Fungi</taxon>
        <taxon>Fungi incertae sedis</taxon>
        <taxon>Mucoromycota</taxon>
        <taxon>Glomeromycotina</taxon>
        <taxon>Glomeromycetes</taxon>
        <taxon>Diversisporales</taxon>
        <taxon>Gigasporaceae</taxon>
        <taxon>Gigaspora</taxon>
    </lineage>
</organism>
<accession>A0ABN7VDN3</accession>
<reference evidence="1 2" key="1">
    <citation type="submission" date="2021-06" db="EMBL/GenBank/DDBJ databases">
        <authorList>
            <person name="Kallberg Y."/>
            <person name="Tangrot J."/>
            <person name="Rosling A."/>
        </authorList>
    </citation>
    <scope>NUCLEOTIDE SEQUENCE [LARGE SCALE GENOMIC DNA]</scope>
    <source>
        <strain evidence="1 2">120-4 pot B 10/14</strain>
    </source>
</reference>
<evidence type="ECO:0000313" key="1">
    <source>
        <dbReference type="EMBL" id="CAG8760193.1"/>
    </source>
</evidence>
<evidence type="ECO:0000313" key="2">
    <source>
        <dbReference type="Proteomes" id="UP000789901"/>
    </source>
</evidence>
<comment type="caution">
    <text evidence="1">The sequence shown here is derived from an EMBL/GenBank/DDBJ whole genome shotgun (WGS) entry which is preliminary data.</text>
</comment>
<sequence>MSLFIQFHIEKRKKNIYSQAATFAVANSTSHTHLLLKVFDRMKQKQWVKAKFLWVENLSLHNKLKTGCVSLFGSLSEHLYLCAGKATSTRQIDRQLPLILVVNVAGINITNEGLYLECKNLLEEISFSSENANIKQRYRLMGASFCDSNYYIADVRFENIKNVGWYHYNSLEKTYCARAMYIGSLLPSHKNGYAIDFVIYIKI</sequence>
<proteinExistence type="predicted"/>
<protein>
    <submittedName>
        <fullName evidence="1">9017_t:CDS:1</fullName>
    </submittedName>
</protein>
<dbReference type="EMBL" id="CAJVQB010013145">
    <property type="protein sequence ID" value="CAG8760193.1"/>
    <property type="molecule type" value="Genomic_DNA"/>
</dbReference>
<keyword evidence="2" id="KW-1185">Reference proteome</keyword>
<name>A0ABN7VDN3_GIGMA</name>
<dbReference type="Proteomes" id="UP000789901">
    <property type="component" value="Unassembled WGS sequence"/>
</dbReference>
<gene>
    <name evidence="1" type="ORF">GMARGA_LOCUS17381</name>
</gene>